<evidence type="ECO:0000313" key="9">
    <source>
        <dbReference type="Proteomes" id="UP000693970"/>
    </source>
</evidence>
<gene>
    <name evidence="8" type="ORF">IV203_010217</name>
</gene>
<dbReference type="PANTHER" id="PTHR45624:SF10">
    <property type="entry name" value="SLC (SOLUTE CARRIER) HOMOLOG"/>
    <property type="match status" value="1"/>
</dbReference>
<dbReference type="PANTHER" id="PTHR45624">
    <property type="entry name" value="MITOCHONDRIAL BASIC AMINO ACIDS TRANSPORTER-RELATED"/>
    <property type="match status" value="1"/>
</dbReference>
<evidence type="ECO:0000256" key="1">
    <source>
        <dbReference type="ARBA" id="ARBA00006375"/>
    </source>
</evidence>
<comment type="caution">
    <text evidence="8">The sequence shown here is derived from an EMBL/GenBank/DDBJ whole genome shotgun (WGS) entry which is preliminary data.</text>
</comment>
<keyword evidence="4" id="KW-1133">Transmembrane helix</keyword>
<dbReference type="InterPro" id="IPR050567">
    <property type="entry name" value="Mitochondrial_Carrier"/>
</dbReference>
<dbReference type="PROSITE" id="PS50920">
    <property type="entry name" value="SOLCAR"/>
    <property type="match status" value="3"/>
</dbReference>
<keyword evidence="2 6" id="KW-0813">Transport</keyword>
<dbReference type="Proteomes" id="UP000693970">
    <property type="component" value="Unassembled WGS sequence"/>
</dbReference>
<feature type="repeat" description="Solcar" evidence="5">
    <location>
        <begin position="153"/>
        <end position="243"/>
    </location>
</feature>
<evidence type="ECO:0000256" key="3">
    <source>
        <dbReference type="ARBA" id="ARBA00022737"/>
    </source>
</evidence>
<feature type="compositionally biased region" description="Low complexity" evidence="7">
    <location>
        <begin position="256"/>
        <end position="283"/>
    </location>
</feature>
<evidence type="ECO:0000313" key="8">
    <source>
        <dbReference type="EMBL" id="KAG7350857.1"/>
    </source>
</evidence>
<evidence type="ECO:0000256" key="5">
    <source>
        <dbReference type="PROSITE-ProRule" id="PRU00282"/>
    </source>
</evidence>
<dbReference type="AlphaFoldDB" id="A0A9K3KWP9"/>
<evidence type="ECO:0000256" key="6">
    <source>
        <dbReference type="RuleBase" id="RU000488"/>
    </source>
</evidence>
<feature type="repeat" description="Solcar" evidence="5">
    <location>
        <begin position="307"/>
        <end position="395"/>
    </location>
</feature>
<keyword evidence="5" id="KW-0472">Membrane</keyword>
<evidence type="ECO:0000256" key="7">
    <source>
        <dbReference type="SAM" id="MobiDB-lite"/>
    </source>
</evidence>
<proteinExistence type="inferred from homology"/>
<reference evidence="8" key="1">
    <citation type="journal article" date="2021" name="Sci. Rep.">
        <title>Diploid genomic architecture of Nitzschia inconspicua, an elite biomass production diatom.</title>
        <authorList>
            <person name="Oliver A."/>
            <person name="Podell S."/>
            <person name="Pinowska A."/>
            <person name="Traller J.C."/>
            <person name="Smith S.R."/>
            <person name="McClure R."/>
            <person name="Beliaev A."/>
            <person name="Bohutskyi P."/>
            <person name="Hill E.A."/>
            <person name="Rabines A."/>
            <person name="Zheng H."/>
            <person name="Allen L.Z."/>
            <person name="Kuo A."/>
            <person name="Grigoriev I.V."/>
            <person name="Allen A.E."/>
            <person name="Hazlebeck D."/>
            <person name="Allen E.E."/>
        </authorList>
    </citation>
    <scope>NUCLEOTIDE SEQUENCE</scope>
    <source>
        <strain evidence="8">Hildebrandi</strain>
    </source>
</reference>
<dbReference type="OrthoDB" id="193856at2759"/>
<keyword evidence="5 6" id="KW-0812">Transmembrane</keyword>
<organism evidence="8 9">
    <name type="scientific">Nitzschia inconspicua</name>
    <dbReference type="NCBI Taxonomy" id="303405"/>
    <lineage>
        <taxon>Eukaryota</taxon>
        <taxon>Sar</taxon>
        <taxon>Stramenopiles</taxon>
        <taxon>Ochrophyta</taxon>
        <taxon>Bacillariophyta</taxon>
        <taxon>Bacillariophyceae</taxon>
        <taxon>Bacillariophycidae</taxon>
        <taxon>Bacillariales</taxon>
        <taxon>Bacillariaceae</taxon>
        <taxon>Nitzschia</taxon>
    </lineage>
</organism>
<dbReference type="EMBL" id="JAGRRH010000018">
    <property type="protein sequence ID" value="KAG7350857.1"/>
    <property type="molecule type" value="Genomic_DNA"/>
</dbReference>
<dbReference type="InterPro" id="IPR018108">
    <property type="entry name" value="MCP_transmembrane"/>
</dbReference>
<keyword evidence="9" id="KW-1185">Reference proteome</keyword>
<evidence type="ECO:0000256" key="2">
    <source>
        <dbReference type="ARBA" id="ARBA00022448"/>
    </source>
</evidence>
<dbReference type="GO" id="GO:0022857">
    <property type="term" value="F:transmembrane transporter activity"/>
    <property type="evidence" value="ECO:0007669"/>
    <property type="project" value="TreeGrafter"/>
</dbReference>
<name>A0A9K3KWP9_9STRA</name>
<evidence type="ECO:0000256" key="4">
    <source>
        <dbReference type="ARBA" id="ARBA00022989"/>
    </source>
</evidence>
<reference evidence="8" key="2">
    <citation type="submission" date="2021-04" db="EMBL/GenBank/DDBJ databases">
        <authorList>
            <person name="Podell S."/>
        </authorList>
    </citation>
    <scope>NUCLEOTIDE SEQUENCE</scope>
    <source>
        <strain evidence="8">Hildebrandi</strain>
    </source>
</reference>
<feature type="repeat" description="Solcar" evidence="5">
    <location>
        <begin position="51"/>
        <end position="131"/>
    </location>
</feature>
<dbReference type="Pfam" id="PF00153">
    <property type="entry name" value="Mito_carr"/>
    <property type="match status" value="3"/>
</dbReference>
<protein>
    <submittedName>
        <fullName evidence="8">Mitochondrial carrier protein</fullName>
    </submittedName>
</protein>
<comment type="similarity">
    <text evidence="1 6">Belongs to the mitochondrial carrier (TC 2.A.29) family.</text>
</comment>
<keyword evidence="3" id="KW-0677">Repeat</keyword>
<feature type="region of interest" description="Disordered" evidence="7">
    <location>
        <begin position="253"/>
        <end position="283"/>
    </location>
</feature>
<dbReference type="GO" id="GO:0016020">
    <property type="term" value="C:membrane"/>
    <property type="evidence" value="ECO:0007669"/>
    <property type="project" value="UniProtKB-UniRule"/>
</dbReference>
<accession>A0A9K3KWP9</accession>
<sequence length="401" mass="44461">MEHKQDLGHKELRHKLTRDDVVVVQPSDGSGEPVRITTNSTTLEPVDEQDVSFFHDFIAGGVAGSASVVVGHPMDTLKVRMQTSKGNASIWSLATSYGGLPSLFRGMAAPLSTACVINAIIFSSYGWSSRMYDEHIGEEMQMLNAATPPAIHDSSVKAFTCGSFAGLVQALVICPQEHIKCRLQIQHGKGSPDHLYKGPLQAARSIVQLHGITGLYRGWCITCWREVPAFGAYFAFYDIFKDRINTFFANQELRQEQQQQQQRRNSDNSTTTTTTNNNNNMTLNLPGEIVSTSSLEDIPPAIAHHHHTWLSSALAGGTTGALTWAMVYPFDVIKTQIQTMPMMTDASERKISAVTRKLVAQYGWQRLFRGLTVTCLRAFPVNGIIFPVYEYTLMHVCALEY</sequence>